<gene>
    <name evidence="3" type="ORF">QQX98_005197</name>
</gene>
<keyword evidence="2" id="KW-0472">Membrane</keyword>
<keyword evidence="2" id="KW-1133">Transmembrane helix</keyword>
<evidence type="ECO:0000256" key="1">
    <source>
        <dbReference type="SAM" id="MobiDB-lite"/>
    </source>
</evidence>
<reference evidence="3 4" key="1">
    <citation type="journal article" date="2025" name="Microbiol. Resour. Announc.">
        <title>Draft genome sequences for Neonectria magnoliae and Neonectria punicea, canker pathogens of Liriodendron tulipifera and Acer saccharum in West Virginia.</title>
        <authorList>
            <person name="Petronek H.M."/>
            <person name="Kasson M.T."/>
            <person name="Metheny A.M."/>
            <person name="Stauder C.M."/>
            <person name="Lovett B."/>
            <person name="Lynch S.C."/>
            <person name="Garnas J.R."/>
            <person name="Kasson L.R."/>
            <person name="Stajich J.E."/>
        </authorList>
    </citation>
    <scope>NUCLEOTIDE SEQUENCE [LARGE SCALE GENOMIC DNA]</scope>
    <source>
        <strain evidence="3 4">NRRL 64653</strain>
    </source>
</reference>
<feature type="compositionally biased region" description="Basic and acidic residues" evidence="1">
    <location>
        <begin position="102"/>
        <end position="119"/>
    </location>
</feature>
<feature type="compositionally biased region" description="Low complexity" evidence="1">
    <location>
        <begin position="65"/>
        <end position="84"/>
    </location>
</feature>
<keyword evidence="2" id="KW-0812">Transmembrane</keyword>
<name>A0ABR1H6I8_9HYPO</name>
<feature type="transmembrane region" description="Helical" evidence="2">
    <location>
        <begin position="24"/>
        <end position="44"/>
    </location>
</feature>
<proteinExistence type="predicted"/>
<accession>A0ABR1H6I8</accession>
<feature type="region of interest" description="Disordered" evidence="1">
    <location>
        <begin position="65"/>
        <end position="142"/>
    </location>
</feature>
<protein>
    <submittedName>
        <fullName evidence="3">Uncharacterized protein</fullName>
    </submittedName>
</protein>
<keyword evidence="4" id="KW-1185">Reference proteome</keyword>
<dbReference type="Proteomes" id="UP001498476">
    <property type="component" value="Unassembled WGS sequence"/>
</dbReference>
<comment type="caution">
    <text evidence="3">The sequence shown here is derived from an EMBL/GenBank/DDBJ whole genome shotgun (WGS) entry which is preliminary data.</text>
</comment>
<sequence>MSGTQINPNTDDDDSGSSLSNQPFAWVLIPVVIIIFIGIIATIVQIRRRRRRRATLQWPDLGARAAGTTRPARTTRRGTGLAATRSDEGLNELGEAPPPYDGNKDVRHSDETELRDMEAGVRPPDYPAEPAPAVTMESRRSV</sequence>
<evidence type="ECO:0000256" key="2">
    <source>
        <dbReference type="SAM" id="Phobius"/>
    </source>
</evidence>
<evidence type="ECO:0000313" key="4">
    <source>
        <dbReference type="Proteomes" id="UP001498476"/>
    </source>
</evidence>
<organism evidence="3 4">
    <name type="scientific">Neonectria punicea</name>
    <dbReference type="NCBI Taxonomy" id="979145"/>
    <lineage>
        <taxon>Eukaryota</taxon>
        <taxon>Fungi</taxon>
        <taxon>Dikarya</taxon>
        <taxon>Ascomycota</taxon>
        <taxon>Pezizomycotina</taxon>
        <taxon>Sordariomycetes</taxon>
        <taxon>Hypocreomycetidae</taxon>
        <taxon>Hypocreales</taxon>
        <taxon>Nectriaceae</taxon>
        <taxon>Neonectria</taxon>
    </lineage>
</organism>
<evidence type="ECO:0000313" key="3">
    <source>
        <dbReference type="EMBL" id="KAK7416493.1"/>
    </source>
</evidence>
<dbReference type="EMBL" id="JAZAVJ010000068">
    <property type="protein sequence ID" value="KAK7416493.1"/>
    <property type="molecule type" value="Genomic_DNA"/>
</dbReference>